<dbReference type="Pfam" id="PF17633">
    <property type="entry name" value="DUF5514"/>
    <property type="match status" value="1"/>
</dbReference>
<accession>A0A2I6SWK2</accession>
<geneLocation type="plasmid" evidence="1">
    <name>pBtiUFT6.51.1 complete sequence</name>
</geneLocation>
<reference evidence="1" key="1">
    <citation type="submission" date="2017-12" db="EMBL/GenBank/DDBJ databases">
        <title>Complete genome sequences of two plasmids found in a Brazilian Bacillus thuringiensis israelensis strain.</title>
        <authorList>
            <person name="Campos F.S."/>
            <person name="Santos G.R."/>
            <person name="Nascimento V.L."/>
            <person name="Correia R.F.T."/>
            <person name="Cangussu A.S.R."/>
            <person name="Ribeiro B.M."/>
            <person name="Aguiar R.W.S."/>
        </authorList>
    </citation>
    <scope>NUCLEOTIDE SEQUENCE</scope>
    <source>
        <strain evidence="1">Bti-UFT6.51</strain>
        <plasmid evidence="1">pBtiUFT6.51.1 complete sequence</plasmid>
    </source>
</reference>
<dbReference type="AlphaFoldDB" id="A0A2I6SWK2"/>
<sequence length="165" mass="19706">MSVYRNELHDNKKWIINLKGGFKVEKKVYYSIVSSTRFSRNEENRTIIEENIKKGENHFLIRNDDYGECFEVDFEKQITEEENENWILETVIGFAEKYKITEFELWKKFEGDSTYDKGFGIVIVGSMDNPMLKFKEVYSGSLENWNISWDKGKQTYEKIYFKLAL</sequence>
<evidence type="ECO:0000313" key="1">
    <source>
        <dbReference type="EMBL" id="AUO31969.1"/>
    </source>
</evidence>
<proteinExistence type="predicted"/>
<protein>
    <submittedName>
        <fullName evidence="1">Uncharacterized protein</fullName>
    </submittedName>
</protein>
<organism evidence="1">
    <name type="scientific">Bacillus thuringiensis subsp. israelensis</name>
    <dbReference type="NCBI Taxonomy" id="1430"/>
    <lineage>
        <taxon>Bacteria</taxon>
        <taxon>Bacillati</taxon>
        <taxon>Bacillota</taxon>
        <taxon>Bacilli</taxon>
        <taxon>Bacillales</taxon>
        <taxon>Bacillaceae</taxon>
        <taxon>Bacillus</taxon>
        <taxon>Bacillus cereus group</taxon>
    </lineage>
</organism>
<dbReference type="EMBL" id="MG710485">
    <property type="protein sequence ID" value="AUO31969.1"/>
    <property type="molecule type" value="Genomic_DNA"/>
</dbReference>
<keyword evidence="1" id="KW-0614">Plasmid</keyword>
<dbReference type="InterPro" id="IPR035115">
    <property type="entry name" value="DUF5514"/>
</dbReference>
<name>A0A2I6SWK2_BACTI</name>